<reference evidence="2 3" key="1">
    <citation type="submission" date="2016-10" db="EMBL/GenBank/DDBJ databases">
        <authorList>
            <person name="de Groot N.N."/>
        </authorList>
    </citation>
    <scope>NUCLEOTIDE SEQUENCE [LARGE SCALE GENOMIC DNA]</scope>
    <source>
        <strain evidence="2 3">DSM 29439</strain>
    </source>
</reference>
<accession>A0A1I0MY25</accession>
<evidence type="ECO:0000259" key="1">
    <source>
        <dbReference type="PROSITE" id="PS51186"/>
    </source>
</evidence>
<sequence>MQHKTYPVDMGVRRLLAIDQKEICDHFQRLSIHDRQARFCGTVSNDAVSKYARNIFRYDSIVCGAFINGRLRGVAELHGFLLSWPPEAEIAISVESEWQNIGIGNAIFERVLAMAQNRGVRTIHMTCLKENSRMRHLATKHNALLSIDQDATEAVLHPYWPTMTSMTNEIIGETCGFAQTVFEPNRQKVYRAYL</sequence>
<dbReference type="EMBL" id="FOJB01000001">
    <property type="protein sequence ID" value="SEV93528.1"/>
    <property type="molecule type" value="Genomic_DNA"/>
</dbReference>
<protein>
    <submittedName>
        <fullName evidence="2">Acetyltransferase (GNAT) family protein</fullName>
    </submittedName>
</protein>
<dbReference type="Proteomes" id="UP000199650">
    <property type="component" value="Unassembled WGS sequence"/>
</dbReference>
<dbReference type="InterPro" id="IPR000182">
    <property type="entry name" value="GNAT_dom"/>
</dbReference>
<dbReference type="OrthoDB" id="7843527at2"/>
<dbReference type="STRING" id="1173584.SAMN05444851_0417"/>
<dbReference type="InterPro" id="IPR016181">
    <property type="entry name" value="Acyl_CoA_acyltransferase"/>
</dbReference>
<dbReference type="GO" id="GO:0016747">
    <property type="term" value="F:acyltransferase activity, transferring groups other than amino-acyl groups"/>
    <property type="evidence" value="ECO:0007669"/>
    <property type="project" value="InterPro"/>
</dbReference>
<evidence type="ECO:0000313" key="2">
    <source>
        <dbReference type="EMBL" id="SEV93528.1"/>
    </source>
</evidence>
<proteinExistence type="predicted"/>
<dbReference type="RefSeq" id="WP_091427858.1">
    <property type="nucleotide sequence ID" value="NZ_FOJB01000001.1"/>
</dbReference>
<name>A0A1I0MY25_9RHOB</name>
<feature type="domain" description="N-acetyltransferase" evidence="1">
    <location>
        <begin position="10"/>
        <end position="194"/>
    </location>
</feature>
<dbReference type="SUPFAM" id="SSF55729">
    <property type="entry name" value="Acyl-CoA N-acyltransferases (Nat)"/>
    <property type="match status" value="1"/>
</dbReference>
<gene>
    <name evidence="2" type="ORF">SAMN05444851_0417</name>
</gene>
<dbReference type="CDD" id="cd04301">
    <property type="entry name" value="NAT_SF"/>
    <property type="match status" value="1"/>
</dbReference>
<dbReference type="Pfam" id="PF00583">
    <property type="entry name" value="Acetyltransf_1"/>
    <property type="match status" value="1"/>
</dbReference>
<organism evidence="2 3">
    <name type="scientific">Aliiroseovarius sediminilitoris</name>
    <dbReference type="NCBI Taxonomy" id="1173584"/>
    <lineage>
        <taxon>Bacteria</taxon>
        <taxon>Pseudomonadati</taxon>
        <taxon>Pseudomonadota</taxon>
        <taxon>Alphaproteobacteria</taxon>
        <taxon>Rhodobacterales</taxon>
        <taxon>Paracoccaceae</taxon>
        <taxon>Aliiroseovarius</taxon>
    </lineage>
</organism>
<keyword evidence="2" id="KW-0808">Transferase</keyword>
<keyword evidence="3" id="KW-1185">Reference proteome</keyword>
<evidence type="ECO:0000313" key="3">
    <source>
        <dbReference type="Proteomes" id="UP000199650"/>
    </source>
</evidence>
<dbReference type="AlphaFoldDB" id="A0A1I0MY25"/>
<dbReference type="Gene3D" id="3.40.630.30">
    <property type="match status" value="1"/>
</dbReference>
<dbReference type="PROSITE" id="PS51186">
    <property type="entry name" value="GNAT"/>
    <property type="match status" value="1"/>
</dbReference>